<keyword evidence="3" id="KW-1185">Reference proteome</keyword>
<sequence length="165" mass="18815">MRSDRGADTMVRHSHTARSQHLLDELQSLLRHLEHHEPDTEDRDVLLRLAGFAQALLVRHEIDQDGRCQACRPRRPGWTNWLRRRRSAPCLVHSLAVYYCTGPLDEVWWQVLAQLGDHRNPAEVRRWLARPQSSGESALPQQRSVEPAQGRHAVVDQPACSGSAS</sequence>
<dbReference type="KEGG" id="kal:KALB_5199"/>
<gene>
    <name evidence="2" type="ORF">KALB_5199</name>
</gene>
<name>W5WD98_9PSEU</name>
<evidence type="ECO:0000313" key="2">
    <source>
        <dbReference type="EMBL" id="AHH98561.1"/>
    </source>
</evidence>
<dbReference type="Proteomes" id="UP000019225">
    <property type="component" value="Chromosome"/>
</dbReference>
<dbReference type="EMBL" id="CP007155">
    <property type="protein sequence ID" value="AHH98561.1"/>
    <property type="molecule type" value="Genomic_DNA"/>
</dbReference>
<protein>
    <submittedName>
        <fullName evidence="2">Uncharacterized protein</fullName>
    </submittedName>
</protein>
<evidence type="ECO:0000313" key="3">
    <source>
        <dbReference type="Proteomes" id="UP000019225"/>
    </source>
</evidence>
<reference evidence="2 3" key="1">
    <citation type="journal article" date="2014" name="BMC Genomics">
        <title>Complete genome sequence of producer of the glycopeptide antibiotic Aculeximycin Kutzneria albida DSM 43870T, a representative of minor genus of Pseudonocardiaceae.</title>
        <authorList>
            <person name="Rebets Y."/>
            <person name="Tokovenko B."/>
            <person name="Lushchyk I."/>
            <person name="Ruckert C."/>
            <person name="Zaburannyi N."/>
            <person name="Bechthold A."/>
            <person name="Kalinowski J."/>
            <person name="Luzhetskyy A."/>
        </authorList>
    </citation>
    <scope>NUCLEOTIDE SEQUENCE [LARGE SCALE GENOMIC DNA]</scope>
    <source>
        <strain evidence="2">DSM 43870</strain>
    </source>
</reference>
<organism evidence="2 3">
    <name type="scientific">Kutzneria albida DSM 43870</name>
    <dbReference type="NCBI Taxonomy" id="1449976"/>
    <lineage>
        <taxon>Bacteria</taxon>
        <taxon>Bacillati</taxon>
        <taxon>Actinomycetota</taxon>
        <taxon>Actinomycetes</taxon>
        <taxon>Pseudonocardiales</taxon>
        <taxon>Pseudonocardiaceae</taxon>
        <taxon>Kutzneria</taxon>
    </lineage>
</organism>
<dbReference type="STRING" id="1449976.KALB_5199"/>
<evidence type="ECO:0000256" key="1">
    <source>
        <dbReference type="SAM" id="MobiDB-lite"/>
    </source>
</evidence>
<feature type="region of interest" description="Disordered" evidence="1">
    <location>
        <begin position="130"/>
        <end position="165"/>
    </location>
</feature>
<proteinExistence type="predicted"/>
<accession>W5WD98</accession>
<dbReference type="AlphaFoldDB" id="W5WD98"/>
<dbReference type="HOGENOM" id="CLU_1624950_0_0_11"/>
<feature type="compositionally biased region" description="Polar residues" evidence="1">
    <location>
        <begin position="131"/>
        <end position="144"/>
    </location>
</feature>